<evidence type="ECO:0000313" key="2">
    <source>
        <dbReference type="Proteomes" id="UP000004277"/>
    </source>
</evidence>
<accession>A0ACD3SU74</accession>
<keyword evidence="2" id="KW-1185">Reference proteome</keyword>
<dbReference type="Proteomes" id="UP000004277">
    <property type="component" value="Unassembled WGS sequence"/>
</dbReference>
<proteinExistence type="predicted"/>
<organism evidence="1 2">
    <name type="scientific">Imbroritus primus</name>
    <dbReference type="NCBI Taxonomy" id="3058603"/>
    <lineage>
        <taxon>Bacteria</taxon>
        <taxon>Pseudomonadati</taxon>
        <taxon>Pseudomonadota</taxon>
        <taxon>Betaproteobacteria</taxon>
        <taxon>Burkholderiales</taxon>
        <taxon>Burkholderiaceae</taxon>
        <taxon>Imbroritus</taxon>
    </lineage>
</organism>
<comment type="caution">
    <text evidence="1">The sequence shown here is derived from an EMBL/GenBank/DDBJ whole genome shotgun (WGS) entry which is preliminary data.</text>
</comment>
<reference evidence="1" key="1">
    <citation type="submission" date="2019-05" db="EMBL/GenBank/DDBJ databases">
        <title>Revised genome assembly of Burkholderiaceae (previously Ralstonia) sp. PBA.</title>
        <authorList>
            <person name="Gan H.M."/>
        </authorList>
    </citation>
    <scope>NUCLEOTIDE SEQUENCE</scope>
    <source>
        <strain evidence="1">PBA</strain>
    </source>
</reference>
<dbReference type="EMBL" id="AKCV02000001">
    <property type="protein sequence ID" value="TMS59890.1"/>
    <property type="molecule type" value="Genomic_DNA"/>
</dbReference>
<name>A0ACD3SU74_9BURK</name>
<protein>
    <submittedName>
        <fullName evidence="1">DUF2061 domain-containing protein</fullName>
    </submittedName>
</protein>
<sequence length="72" mass="7617">MAKTLSFGAMHLTIAFSIGYALTGSLAISGAITLLEPLANTIAYYFFDKSWNRYVDGKRPAAEAMPAEGAAA</sequence>
<gene>
    <name evidence="1" type="ORF">MW7_000140</name>
</gene>
<evidence type="ECO:0000313" key="1">
    <source>
        <dbReference type="EMBL" id="TMS59890.1"/>
    </source>
</evidence>